<protein>
    <submittedName>
        <fullName evidence="1">Uncharacterized protein</fullName>
    </submittedName>
</protein>
<dbReference type="eggNOG" id="ENOG502SU1E">
    <property type="taxonomic scope" value="Eukaryota"/>
</dbReference>
<dbReference type="VEuPathDB" id="FungiDB:ACLA_052730"/>
<dbReference type="OrthoDB" id="4664297at2759"/>
<dbReference type="OMA" id="QAKGIWH"/>
<dbReference type="Gene3D" id="2.60.40.2970">
    <property type="match status" value="1"/>
</dbReference>
<dbReference type="Proteomes" id="UP000006701">
    <property type="component" value="Unassembled WGS sequence"/>
</dbReference>
<evidence type="ECO:0000313" key="2">
    <source>
        <dbReference type="Proteomes" id="UP000006701"/>
    </source>
</evidence>
<name>A1CIU5_ASPCL</name>
<organism evidence="1 2">
    <name type="scientific">Aspergillus clavatus (strain ATCC 1007 / CBS 513.65 / DSM 816 / NCTC 3887 / NRRL 1 / QM 1276 / 107)</name>
    <dbReference type="NCBI Taxonomy" id="344612"/>
    <lineage>
        <taxon>Eukaryota</taxon>
        <taxon>Fungi</taxon>
        <taxon>Dikarya</taxon>
        <taxon>Ascomycota</taxon>
        <taxon>Pezizomycotina</taxon>
        <taxon>Eurotiomycetes</taxon>
        <taxon>Eurotiomycetidae</taxon>
        <taxon>Eurotiales</taxon>
        <taxon>Aspergillaceae</taxon>
        <taxon>Aspergillus</taxon>
        <taxon>Aspergillus subgen. Fumigati</taxon>
    </lineage>
</organism>
<reference evidence="1 2" key="1">
    <citation type="journal article" date="2008" name="PLoS Genet.">
        <title>Genomic islands in the pathogenic filamentous fungus Aspergillus fumigatus.</title>
        <authorList>
            <person name="Fedorova N.D."/>
            <person name="Khaldi N."/>
            <person name="Joardar V.S."/>
            <person name="Maiti R."/>
            <person name="Amedeo P."/>
            <person name="Anderson M.J."/>
            <person name="Crabtree J."/>
            <person name="Silva J.C."/>
            <person name="Badger J.H."/>
            <person name="Albarraq A."/>
            <person name="Angiuoli S."/>
            <person name="Bussey H."/>
            <person name="Bowyer P."/>
            <person name="Cotty P.J."/>
            <person name="Dyer P.S."/>
            <person name="Egan A."/>
            <person name="Galens K."/>
            <person name="Fraser-Liggett C.M."/>
            <person name="Haas B.J."/>
            <person name="Inman J.M."/>
            <person name="Kent R."/>
            <person name="Lemieux S."/>
            <person name="Malavazi I."/>
            <person name="Orvis J."/>
            <person name="Roemer T."/>
            <person name="Ronning C.M."/>
            <person name="Sundaram J.P."/>
            <person name="Sutton G."/>
            <person name="Turner G."/>
            <person name="Venter J.C."/>
            <person name="White O.R."/>
            <person name="Whitty B.R."/>
            <person name="Youngman P."/>
            <person name="Wolfe K.H."/>
            <person name="Goldman G.H."/>
            <person name="Wortman J.R."/>
            <person name="Jiang B."/>
            <person name="Denning D.W."/>
            <person name="Nierman W.C."/>
        </authorList>
    </citation>
    <scope>NUCLEOTIDE SEQUENCE [LARGE SCALE GENOMIC DNA]</scope>
    <source>
        <strain evidence="2">ATCC 1007 / CBS 513.65 / DSM 816 / NCTC 3887 / NRRL 1</strain>
    </source>
</reference>
<evidence type="ECO:0000313" key="1">
    <source>
        <dbReference type="EMBL" id="EAW10800.1"/>
    </source>
</evidence>
<dbReference type="RefSeq" id="XP_001272226.1">
    <property type="nucleotide sequence ID" value="XM_001272225.1"/>
</dbReference>
<sequence>MSALQVTLSPSPPTTQPITLPINIAIHNPTTNPITFLNWGTPFDPRADLLGVFQINDTNTDTSLPLDTIKISRALPPSKDDLVEVPAESSVEKTVAVPNVPLEEGHEYAVQAKGIWHGLWECRKDDVADSHLKDLKGAQGKFESEKAVFKF</sequence>
<dbReference type="KEGG" id="act:ACLA_052730"/>
<dbReference type="GeneID" id="4703880"/>
<dbReference type="AlphaFoldDB" id="A1CIU5"/>
<dbReference type="HOGENOM" id="CLU_095070_1_1_1"/>
<proteinExistence type="predicted"/>
<dbReference type="EMBL" id="DS027054">
    <property type="protein sequence ID" value="EAW10800.1"/>
    <property type="molecule type" value="Genomic_DNA"/>
</dbReference>
<accession>A1CIU5</accession>
<keyword evidence="2" id="KW-1185">Reference proteome</keyword>
<gene>
    <name evidence="1" type="ORF">ACLA_052730</name>
</gene>